<evidence type="ECO:0000256" key="2">
    <source>
        <dbReference type="RuleBase" id="RU003476"/>
    </source>
</evidence>
<evidence type="ECO:0000259" key="3">
    <source>
        <dbReference type="PROSITE" id="PS51462"/>
    </source>
</evidence>
<dbReference type="PANTHER" id="PTHR43736">
    <property type="entry name" value="ADP-RIBOSE PYROPHOSPHATASE"/>
    <property type="match status" value="1"/>
</dbReference>
<reference evidence="5" key="1">
    <citation type="submission" date="2017-09" db="EMBL/GenBank/DDBJ databases">
        <title>Depth-based differentiation of microbial function through sediment-hosted aquifers and enrichment of novel symbionts in the deep terrestrial subsurface.</title>
        <authorList>
            <person name="Probst A.J."/>
            <person name="Ladd B."/>
            <person name="Jarett J.K."/>
            <person name="Geller-Mcgrath D.E."/>
            <person name="Sieber C.M.K."/>
            <person name="Emerson J.B."/>
            <person name="Anantharaman K."/>
            <person name="Thomas B.C."/>
            <person name="Malmstrom R."/>
            <person name="Stieglmeier M."/>
            <person name="Klingl A."/>
            <person name="Woyke T."/>
            <person name="Ryan C.M."/>
            <person name="Banfield J.F."/>
        </authorList>
    </citation>
    <scope>NUCLEOTIDE SEQUENCE [LARGE SCALE GENOMIC DNA]</scope>
</reference>
<dbReference type="PRINTS" id="PR00502">
    <property type="entry name" value="NUDIXFAMILY"/>
</dbReference>
<dbReference type="Proteomes" id="UP000230766">
    <property type="component" value="Unassembled WGS sequence"/>
</dbReference>
<gene>
    <name evidence="4" type="ORF">COS09_00385</name>
</gene>
<evidence type="ECO:0000256" key="1">
    <source>
        <dbReference type="ARBA" id="ARBA00022801"/>
    </source>
</evidence>
<dbReference type="GO" id="GO:0016787">
    <property type="term" value="F:hydrolase activity"/>
    <property type="evidence" value="ECO:0007669"/>
    <property type="project" value="UniProtKB-KW"/>
</dbReference>
<evidence type="ECO:0000313" key="5">
    <source>
        <dbReference type="Proteomes" id="UP000230766"/>
    </source>
</evidence>
<keyword evidence="1 2" id="KW-0378">Hydrolase</keyword>
<dbReference type="Gene3D" id="3.90.79.10">
    <property type="entry name" value="Nucleoside Triphosphate Pyrophosphohydrolase"/>
    <property type="match status" value="1"/>
</dbReference>
<feature type="domain" description="Nudix hydrolase" evidence="3">
    <location>
        <begin position="1"/>
        <end position="134"/>
    </location>
</feature>
<proteinExistence type="inferred from homology"/>
<accession>A0A2M7EC44</accession>
<evidence type="ECO:0000313" key="4">
    <source>
        <dbReference type="EMBL" id="PIV65279.1"/>
    </source>
</evidence>
<dbReference type="InterPro" id="IPR015797">
    <property type="entry name" value="NUDIX_hydrolase-like_dom_sf"/>
</dbReference>
<dbReference type="PROSITE" id="PS51462">
    <property type="entry name" value="NUDIX"/>
    <property type="match status" value="1"/>
</dbReference>
<dbReference type="AlphaFoldDB" id="A0A2M7EC44"/>
<protein>
    <submittedName>
        <fullName evidence="4">ADP-ribose pyrophosphatase</fullName>
    </submittedName>
</protein>
<dbReference type="SUPFAM" id="SSF55811">
    <property type="entry name" value="Nudix"/>
    <property type="match status" value="1"/>
</dbReference>
<dbReference type="Pfam" id="PF00293">
    <property type="entry name" value="NUDIX"/>
    <property type="match status" value="1"/>
</dbReference>
<comment type="caution">
    <text evidence="4">The sequence shown here is derived from an EMBL/GenBank/DDBJ whole genome shotgun (WGS) entry which is preliminary data.</text>
</comment>
<organism evidence="4 5">
    <name type="scientific">Candidatus Nealsonbacteria bacterium CG01_land_8_20_14_3_00_12</name>
    <dbReference type="NCBI Taxonomy" id="1974697"/>
    <lineage>
        <taxon>Bacteria</taxon>
        <taxon>Candidatus Nealsoniibacteriota</taxon>
    </lineage>
</organism>
<dbReference type="InterPro" id="IPR000086">
    <property type="entry name" value="NUDIX_hydrolase_dom"/>
</dbReference>
<dbReference type="PROSITE" id="PS00893">
    <property type="entry name" value="NUDIX_BOX"/>
    <property type="match status" value="1"/>
</dbReference>
<comment type="similarity">
    <text evidence="2">Belongs to the Nudix hydrolase family.</text>
</comment>
<dbReference type="EMBL" id="PETJ01000010">
    <property type="protein sequence ID" value="PIV65279.1"/>
    <property type="molecule type" value="Genomic_DNA"/>
</dbReference>
<dbReference type="InterPro" id="IPR020476">
    <property type="entry name" value="Nudix_hydrolase"/>
</dbReference>
<dbReference type="InterPro" id="IPR020084">
    <property type="entry name" value="NUDIX_hydrolase_CS"/>
</dbReference>
<dbReference type="PANTHER" id="PTHR43736:SF1">
    <property type="entry name" value="DIHYDRONEOPTERIN TRIPHOSPHATE DIPHOSPHATASE"/>
    <property type="match status" value="1"/>
</dbReference>
<dbReference type="CDD" id="cd18873">
    <property type="entry name" value="NUDIX_NadM_like"/>
    <property type="match status" value="1"/>
</dbReference>
<name>A0A2M7EC44_9BACT</name>
<sequence length="136" mass="16085">MKKAKCPILTVDGIFLEKGKVLLIKRMRFPFVGFWVLPGGHVEYGERVEEAIKREMKEELGVLVKIKKLFGVYSDPKRDPRYHTVSLVYLLEKDKGKIRLNRESSKFKYFSLKNLPKKIGFDHREILNDLKKEYRI</sequence>